<accession>A0A927IQJ5</accession>
<keyword evidence="7 12" id="KW-0418">Kinase</keyword>
<proteinExistence type="predicted"/>
<evidence type="ECO:0000256" key="7">
    <source>
        <dbReference type="ARBA" id="ARBA00022777"/>
    </source>
</evidence>
<evidence type="ECO:0000256" key="1">
    <source>
        <dbReference type="ARBA" id="ARBA00000085"/>
    </source>
</evidence>
<keyword evidence="4" id="KW-0597">Phosphoprotein</keyword>
<comment type="subcellular location">
    <subcellularLocation>
        <location evidence="2">Membrane</location>
    </subcellularLocation>
</comment>
<sequence>MTLPSLKLRLMGLAAIWVIVSLLAAAFILHFLFVANLERTAHEDMDAAMTRLVALIDAQSPGSNLTAPLPDPRYDTPLGGRYWQITTPDGAILGRSRSLWDMTIPVTGATEREINHFAAPPEWHIIYIMRSIDIGGRTIAVMVGEDHQPIHAAANKFAWDIGWLFSLLALLILLAAWLQLRLGLAPLARLREGVDAVRKGQKPRLIGEMPREVLPLIDEVNALLEERAANTEKARRRASDLAHGLKTPLAALHGIALRVRDKGNAADADLIDDLAFEMSKRVDYQMRVAALQVRNAEHRESTSLNSAVIRTITVLKKTGRGEGLHWMADLPQDFEVDIHRQDLMELVGVLLENATKWAASQVIVRSHGTEEAVQLEIGDDGVGIEEDKLAALGRRGVRLDETAPGTGLGLSIAAEILDINGGTIDYGRSEAGGLRVTVTLPLTNR</sequence>
<feature type="transmembrane region" description="Helical" evidence="10">
    <location>
        <begin position="161"/>
        <end position="180"/>
    </location>
</feature>
<dbReference type="PRINTS" id="PR00344">
    <property type="entry name" value="BCTRLSENSOR"/>
</dbReference>
<keyword evidence="8 10" id="KW-1133">Transmembrane helix</keyword>
<dbReference type="InterPro" id="IPR050428">
    <property type="entry name" value="TCS_sensor_his_kinase"/>
</dbReference>
<dbReference type="Proteomes" id="UP000654108">
    <property type="component" value="Unassembled WGS sequence"/>
</dbReference>
<dbReference type="InterPro" id="IPR005467">
    <property type="entry name" value="His_kinase_dom"/>
</dbReference>
<dbReference type="SUPFAM" id="SSF55874">
    <property type="entry name" value="ATPase domain of HSP90 chaperone/DNA topoisomerase II/histidine kinase"/>
    <property type="match status" value="1"/>
</dbReference>
<dbReference type="RefSeq" id="WP_191774811.1">
    <property type="nucleotide sequence ID" value="NZ_JACYFU010000002.1"/>
</dbReference>
<keyword evidence="9 10" id="KW-0472">Membrane</keyword>
<dbReference type="EMBL" id="JACYFU010000002">
    <property type="protein sequence ID" value="MBD8065700.1"/>
    <property type="molecule type" value="Genomic_DNA"/>
</dbReference>
<name>A0A927IQJ5_9HYPH</name>
<feature type="domain" description="Histidine kinase" evidence="11">
    <location>
        <begin position="240"/>
        <end position="444"/>
    </location>
</feature>
<dbReference type="PANTHER" id="PTHR45436">
    <property type="entry name" value="SENSOR HISTIDINE KINASE YKOH"/>
    <property type="match status" value="1"/>
</dbReference>
<evidence type="ECO:0000313" key="13">
    <source>
        <dbReference type="Proteomes" id="UP000654108"/>
    </source>
</evidence>
<comment type="caution">
    <text evidence="12">The sequence shown here is derived from an EMBL/GenBank/DDBJ whole genome shotgun (WGS) entry which is preliminary data.</text>
</comment>
<evidence type="ECO:0000256" key="8">
    <source>
        <dbReference type="ARBA" id="ARBA00022989"/>
    </source>
</evidence>
<gene>
    <name evidence="12" type="ORF">IC608_09455</name>
</gene>
<comment type="catalytic activity">
    <reaction evidence="1">
        <text>ATP + protein L-histidine = ADP + protein N-phospho-L-histidine.</text>
        <dbReference type="EC" id="2.7.13.3"/>
    </reaction>
</comment>
<evidence type="ECO:0000313" key="12">
    <source>
        <dbReference type="EMBL" id="MBD8065700.1"/>
    </source>
</evidence>
<dbReference type="GO" id="GO:0004673">
    <property type="term" value="F:protein histidine kinase activity"/>
    <property type="evidence" value="ECO:0007669"/>
    <property type="project" value="UniProtKB-EC"/>
</dbReference>
<dbReference type="Gene3D" id="1.10.287.130">
    <property type="match status" value="1"/>
</dbReference>
<evidence type="ECO:0000256" key="10">
    <source>
        <dbReference type="SAM" id="Phobius"/>
    </source>
</evidence>
<protein>
    <recommendedName>
        <fullName evidence="3">histidine kinase</fullName>
        <ecNumber evidence="3">2.7.13.3</ecNumber>
    </recommendedName>
</protein>
<dbReference type="SMART" id="SM00387">
    <property type="entry name" value="HATPase_c"/>
    <property type="match status" value="1"/>
</dbReference>
<dbReference type="AlphaFoldDB" id="A0A927IQJ5"/>
<dbReference type="GO" id="GO:0000160">
    <property type="term" value="P:phosphorelay signal transduction system"/>
    <property type="evidence" value="ECO:0007669"/>
    <property type="project" value="TreeGrafter"/>
</dbReference>
<dbReference type="InterPro" id="IPR036890">
    <property type="entry name" value="HATPase_C_sf"/>
</dbReference>
<evidence type="ECO:0000259" key="11">
    <source>
        <dbReference type="PROSITE" id="PS50109"/>
    </source>
</evidence>
<dbReference type="Pfam" id="PF02518">
    <property type="entry name" value="HATPase_c"/>
    <property type="match status" value="1"/>
</dbReference>
<feature type="transmembrane region" description="Helical" evidence="10">
    <location>
        <begin position="12"/>
        <end position="35"/>
    </location>
</feature>
<evidence type="ECO:0000256" key="4">
    <source>
        <dbReference type="ARBA" id="ARBA00022553"/>
    </source>
</evidence>
<keyword evidence="6 10" id="KW-0812">Transmembrane</keyword>
<reference evidence="12" key="1">
    <citation type="submission" date="2020-09" db="EMBL/GenBank/DDBJ databases">
        <title>Genome seq and assembly of Devosia sp.</title>
        <authorList>
            <person name="Chhetri G."/>
        </authorList>
    </citation>
    <scope>NUCLEOTIDE SEQUENCE</scope>
    <source>
        <strain evidence="12">PTR5</strain>
    </source>
</reference>
<dbReference type="GO" id="GO:0005886">
    <property type="term" value="C:plasma membrane"/>
    <property type="evidence" value="ECO:0007669"/>
    <property type="project" value="TreeGrafter"/>
</dbReference>
<keyword evidence="13" id="KW-1185">Reference proteome</keyword>
<dbReference type="PROSITE" id="PS50109">
    <property type="entry name" value="HIS_KIN"/>
    <property type="match status" value="1"/>
</dbReference>
<dbReference type="EC" id="2.7.13.3" evidence="3"/>
<keyword evidence="5" id="KW-0808">Transferase</keyword>
<evidence type="ECO:0000256" key="3">
    <source>
        <dbReference type="ARBA" id="ARBA00012438"/>
    </source>
</evidence>
<evidence type="ECO:0000256" key="9">
    <source>
        <dbReference type="ARBA" id="ARBA00023136"/>
    </source>
</evidence>
<evidence type="ECO:0000256" key="6">
    <source>
        <dbReference type="ARBA" id="ARBA00022692"/>
    </source>
</evidence>
<evidence type="ECO:0000256" key="5">
    <source>
        <dbReference type="ARBA" id="ARBA00022679"/>
    </source>
</evidence>
<organism evidence="12 13">
    <name type="scientific">Devosia oryzisoli</name>
    <dbReference type="NCBI Taxonomy" id="2774138"/>
    <lineage>
        <taxon>Bacteria</taxon>
        <taxon>Pseudomonadati</taxon>
        <taxon>Pseudomonadota</taxon>
        <taxon>Alphaproteobacteria</taxon>
        <taxon>Hyphomicrobiales</taxon>
        <taxon>Devosiaceae</taxon>
        <taxon>Devosia</taxon>
    </lineage>
</organism>
<dbReference type="Gene3D" id="3.30.565.10">
    <property type="entry name" value="Histidine kinase-like ATPase, C-terminal domain"/>
    <property type="match status" value="1"/>
</dbReference>
<dbReference type="InterPro" id="IPR003594">
    <property type="entry name" value="HATPase_dom"/>
</dbReference>
<dbReference type="InterPro" id="IPR004358">
    <property type="entry name" value="Sig_transdc_His_kin-like_C"/>
</dbReference>
<dbReference type="PANTHER" id="PTHR45436:SF5">
    <property type="entry name" value="SENSOR HISTIDINE KINASE TRCS"/>
    <property type="match status" value="1"/>
</dbReference>
<evidence type="ECO:0000256" key="2">
    <source>
        <dbReference type="ARBA" id="ARBA00004370"/>
    </source>
</evidence>